<protein>
    <submittedName>
        <fullName evidence="2">BatD family protein</fullName>
    </submittedName>
</protein>
<evidence type="ECO:0000313" key="3">
    <source>
        <dbReference type="Proteomes" id="UP001500567"/>
    </source>
</evidence>
<reference evidence="3" key="1">
    <citation type="journal article" date="2019" name="Int. J. Syst. Evol. Microbiol.">
        <title>The Global Catalogue of Microorganisms (GCM) 10K type strain sequencing project: providing services to taxonomists for standard genome sequencing and annotation.</title>
        <authorList>
            <consortium name="The Broad Institute Genomics Platform"/>
            <consortium name="The Broad Institute Genome Sequencing Center for Infectious Disease"/>
            <person name="Wu L."/>
            <person name="Ma J."/>
        </authorList>
    </citation>
    <scope>NUCLEOTIDE SEQUENCE [LARGE SCALE GENOMIC DNA]</scope>
    <source>
        <strain evidence="3">JCM 17224</strain>
    </source>
</reference>
<gene>
    <name evidence="2" type="ORF">GCM10022408_25480</name>
</gene>
<keyword evidence="1" id="KW-1133">Transmembrane helix</keyword>
<sequence>MSGSAKRGYANWTGFLRSFEAFFKKLEMSVPQCFLGFLLFWLTTIGSLRAQPAPVAADVVLGSAAVSITDYYTISFRLRGAPLEKYSAFPDLEGFKKSGKSSTTTTRVIGGQTSVELTITQRYAAYAEGDYVIKPFVMTINGLPVRSAGGSVKIAPQPAAAPAAPGPVQGLGLLDQLFGKPKPQEYVELQDNAFLALVPDKTSVFVGEGVHIGVYFYLTPADQGLLNFYDLTRQLPVILKQLRQSTVWEEPFNDQEILPETVMAGGKQYLRYRLYEAELYPLNAQPLTFPAVALQMIKYRVAKKPAEGLDNRLEGYKTYLSQPRVITVKPLPPHPLRDQVPVGNYRLRETIDRTAFRTGEAFRYGLVVEGEGNLAALPAPVVPATAGLEVYGPEVEQSLTRQVGRVGGSKRFSYRLVARRPGVVPLDTLFSLVIFNPATVRYDTLRAELHPAVGGSAQRVSTFDSLPDDAFYREVLNSADNTLRPLDEYADVRRYANIILGLLLTVAAFSWWRSRN</sequence>
<feature type="transmembrane region" description="Helical" evidence="1">
    <location>
        <begin position="495"/>
        <end position="512"/>
    </location>
</feature>
<dbReference type="PANTHER" id="PTHR40940:SF2">
    <property type="entry name" value="BATD"/>
    <property type="match status" value="1"/>
</dbReference>
<evidence type="ECO:0000256" key="1">
    <source>
        <dbReference type="SAM" id="Phobius"/>
    </source>
</evidence>
<dbReference type="Proteomes" id="UP001500567">
    <property type="component" value="Unassembled WGS sequence"/>
</dbReference>
<proteinExistence type="predicted"/>
<dbReference type="PANTHER" id="PTHR40940">
    <property type="entry name" value="PROTEIN BATD-RELATED"/>
    <property type="match status" value="1"/>
</dbReference>
<dbReference type="EMBL" id="BAABDJ010000029">
    <property type="protein sequence ID" value="GAA4011855.1"/>
    <property type="molecule type" value="Genomic_DNA"/>
</dbReference>
<accession>A0ABP7SHI4</accession>
<dbReference type="Pfam" id="PF13584">
    <property type="entry name" value="BatD"/>
    <property type="match status" value="1"/>
</dbReference>
<keyword evidence="3" id="KW-1185">Reference proteome</keyword>
<comment type="caution">
    <text evidence="2">The sequence shown here is derived from an EMBL/GenBank/DDBJ whole genome shotgun (WGS) entry which is preliminary data.</text>
</comment>
<organism evidence="2 3">
    <name type="scientific">Hymenobacter fastidiosus</name>
    <dbReference type="NCBI Taxonomy" id="486264"/>
    <lineage>
        <taxon>Bacteria</taxon>
        <taxon>Pseudomonadati</taxon>
        <taxon>Bacteroidota</taxon>
        <taxon>Cytophagia</taxon>
        <taxon>Cytophagales</taxon>
        <taxon>Hymenobacteraceae</taxon>
        <taxon>Hymenobacter</taxon>
    </lineage>
</organism>
<dbReference type="InterPro" id="IPR025738">
    <property type="entry name" value="BatD"/>
</dbReference>
<name>A0ABP7SHI4_9BACT</name>
<keyword evidence="1" id="KW-0472">Membrane</keyword>
<keyword evidence="1" id="KW-0812">Transmembrane</keyword>
<evidence type="ECO:0000313" key="2">
    <source>
        <dbReference type="EMBL" id="GAA4011855.1"/>
    </source>
</evidence>